<reference evidence="1 2" key="1">
    <citation type="journal article" date="2015" name="Genome Announc.">
        <title>Draft Genome Sequence of Clostridium tyrobutyricum Strain DIVETGP, Isolated from Cow's Milk for Grana Padano Production.</title>
        <authorList>
            <person name="Soggiu A."/>
            <person name="Piras C."/>
            <person name="Gaiarsa S."/>
            <person name="Sassera D."/>
            <person name="Roncada P."/>
            <person name="Bendixen E."/>
            <person name="Brasca M."/>
            <person name="Bonizzi L."/>
        </authorList>
    </citation>
    <scope>NUCLEOTIDE SEQUENCE [LARGE SCALE GENOMIC DNA]</scope>
    <source>
        <strain evidence="1 2">DIVETGP</strain>
    </source>
</reference>
<proteinExistence type="predicted"/>
<sequence>MTDEFTYKFCLYCGKKLEQNNRGRRKKYCSIECKREWEKTHHKTYNLHCAYCEKEYKAFTNKNRKYCSHDCYIKDRFWRKEDAAEILKNISENKKVEHVPKWLKKLLLFNKEK</sequence>
<keyword evidence="2" id="KW-1185">Reference proteome</keyword>
<name>W6N7G4_CLOTY</name>
<accession>W6N7G4</accession>
<gene>
    <name evidence="1" type="ORF">CTDIVETGP_2516</name>
</gene>
<evidence type="ECO:0000313" key="2">
    <source>
        <dbReference type="Proteomes" id="UP000019482"/>
    </source>
</evidence>
<dbReference type="OrthoDB" id="9792035at2"/>
<organism evidence="1 2">
    <name type="scientific">Clostridium tyrobutyricum DIVETGP</name>
    <dbReference type="NCBI Taxonomy" id="1408889"/>
    <lineage>
        <taxon>Bacteria</taxon>
        <taxon>Bacillati</taxon>
        <taxon>Bacillota</taxon>
        <taxon>Clostridia</taxon>
        <taxon>Eubacteriales</taxon>
        <taxon>Clostridiaceae</taxon>
        <taxon>Clostridium</taxon>
    </lineage>
</organism>
<dbReference type="GeneID" id="29419378"/>
<dbReference type="RefSeq" id="WP_017895481.1">
    <property type="nucleotide sequence ID" value="NZ_CBXI010000043.1"/>
</dbReference>
<comment type="caution">
    <text evidence="1">The sequence shown here is derived from an EMBL/GenBank/DDBJ whole genome shotgun (WGS) entry which is preliminary data.</text>
</comment>
<dbReference type="AlphaFoldDB" id="W6N7G4"/>
<dbReference type="Proteomes" id="UP000019482">
    <property type="component" value="Unassembled WGS sequence"/>
</dbReference>
<protein>
    <submittedName>
        <fullName evidence="1">Uncharacterized protein</fullName>
    </submittedName>
</protein>
<evidence type="ECO:0000313" key="1">
    <source>
        <dbReference type="EMBL" id="CDL92446.1"/>
    </source>
</evidence>
<dbReference type="EMBL" id="CBXI010000043">
    <property type="protein sequence ID" value="CDL92446.1"/>
    <property type="molecule type" value="Genomic_DNA"/>
</dbReference>